<protein>
    <recommendedName>
        <fullName evidence="4">Aminotransferase</fullName>
        <ecNumber evidence="4">2.6.1.-</ecNumber>
    </recommendedName>
</protein>
<dbReference type="Gene3D" id="3.90.1150.10">
    <property type="entry name" value="Aspartate Aminotransferase, domain 1"/>
    <property type="match status" value="1"/>
</dbReference>
<feature type="domain" description="Aminotransferase class I/classII large" evidence="5">
    <location>
        <begin position="33"/>
        <end position="382"/>
    </location>
</feature>
<dbReference type="PANTHER" id="PTHR42832:SF3">
    <property type="entry name" value="L-GLUTAMINE--4-(METHYLSULFANYL)-2-OXOBUTANOATE AMINOTRANSFERASE"/>
    <property type="match status" value="1"/>
</dbReference>
<proteinExistence type="inferred from homology"/>
<comment type="caution">
    <text evidence="6">The sequence shown here is derived from an EMBL/GenBank/DDBJ whole genome shotgun (WGS) entry which is preliminary data.</text>
</comment>
<dbReference type="RefSeq" id="WP_036618992.1">
    <property type="nucleotide sequence ID" value="NZ_JAKOBR010000123.1"/>
</dbReference>
<dbReference type="EMBL" id="JMQA01000048">
    <property type="protein sequence ID" value="KFM94204.1"/>
    <property type="molecule type" value="Genomic_DNA"/>
</dbReference>
<dbReference type="STRING" id="44252.DJ90_4711"/>
<keyword evidence="7" id="KW-1185">Reference proteome</keyword>
<gene>
    <name evidence="6" type="ORF">DJ90_4711</name>
</gene>
<dbReference type="PANTHER" id="PTHR42832">
    <property type="entry name" value="AMINO ACID AMINOTRANSFERASE"/>
    <property type="match status" value="1"/>
</dbReference>
<dbReference type="OrthoDB" id="9813612at2"/>
<evidence type="ECO:0000313" key="7">
    <source>
        <dbReference type="Proteomes" id="UP000029278"/>
    </source>
</evidence>
<comment type="cofactor">
    <cofactor evidence="1 4">
        <name>pyridoxal 5'-phosphate</name>
        <dbReference type="ChEBI" id="CHEBI:597326"/>
    </cofactor>
</comment>
<evidence type="ECO:0000313" key="6">
    <source>
        <dbReference type="EMBL" id="KFM94204.1"/>
    </source>
</evidence>
<dbReference type="SUPFAM" id="SSF53383">
    <property type="entry name" value="PLP-dependent transferases"/>
    <property type="match status" value="1"/>
</dbReference>
<evidence type="ECO:0000256" key="1">
    <source>
        <dbReference type="ARBA" id="ARBA00001933"/>
    </source>
</evidence>
<keyword evidence="3 4" id="KW-0808">Transferase</keyword>
<dbReference type="PROSITE" id="PS00105">
    <property type="entry name" value="AA_TRANSFER_CLASS_1"/>
    <property type="match status" value="1"/>
</dbReference>
<dbReference type="EC" id="2.6.1.-" evidence="4"/>
<dbReference type="GO" id="GO:0030170">
    <property type="term" value="F:pyridoxal phosphate binding"/>
    <property type="evidence" value="ECO:0007669"/>
    <property type="project" value="InterPro"/>
</dbReference>
<name>A0A090Y6W5_PAEMA</name>
<dbReference type="Pfam" id="PF00155">
    <property type="entry name" value="Aminotran_1_2"/>
    <property type="match status" value="1"/>
</dbReference>
<evidence type="ECO:0000256" key="3">
    <source>
        <dbReference type="ARBA" id="ARBA00022679"/>
    </source>
</evidence>
<evidence type="ECO:0000256" key="4">
    <source>
        <dbReference type="RuleBase" id="RU000481"/>
    </source>
</evidence>
<dbReference type="PATRIC" id="fig|44252.3.peg.5803"/>
<dbReference type="AlphaFoldDB" id="A0A090Y6W5"/>
<dbReference type="InterPro" id="IPR015421">
    <property type="entry name" value="PyrdxlP-dep_Trfase_major"/>
</dbReference>
<dbReference type="InterPro" id="IPR015422">
    <property type="entry name" value="PyrdxlP-dep_Trfase_small"/>
</dbReference>
<keyword evidence="2 4" id="KW-0032">Aminotransferase</keyword>
<sequence length="398" mass="43464">MEFTPSDKVQQMATGIFTELARRKRSASRQGIEVIDLSVGSPDLPPPPLVAEKLAASAQHAENYGYALGGTREFHEAVSHFYRRRYGVELDPEQEVLQTMGSQDGLAHLALAVVNPGDYVLIPDPGYPIYEAGVVLAGGQVYPLPLREENGYLPRLDQVPGEIVARTKMMILSYPGNPVPAMADVSFFEEAIRFAKRHNILIVHDFAYSELIFDGRPRLSFMAVPGAREVGIEFNSLSKTFNMAGCRIGYAVGHPGVLRALGTLKSNIDYGVFLPVQQAAAAALMADDRLLEAQVKEYEARRDTLISGLTKVGWQVAKSPATMFVWAPIPAGWTSRELAFALIEQAGVAVVPGDAFGRQGEGYVRIALVQPSGRLAEAVERIGRFLRRRDGLGSQNQP</sequence>
<reference evidence="6 7" key="1">
    <citation type="submission" date="2014-04" db="EMBL/GenBank/DDBJ databases">
        <authorList>
            <person name="Bishop-Lilly K.A."/>
            <person name="Broomall S.M."/>
            <person name="Chain P.S."/>
            <person name="Chertkov O."/>
            <person name="Coyne S.R."/>
            <person name="Daligault H.E."/>
            <person name="Davenport K.W."/>
            <person name="Erkkila T."/>
            <person name="Frey K.G."/>
            <person name="Gibbons H.S."/>
            <person name="Gu W."/>
            <person name="Jaissle J."/>
            <person name="Johnson S.L."/>
            <person name="Koroleva G.I."/>
            <person name="Ladner J.T."/>
            <person name="Lo C.-C."/>
            <person name="Minogue T.D."/>
            <person name="Munk C."/>
            <person name="Palacios G.F."/>
            <person name="Redden C.L."/>
            <person name="Rosenzweig C.N."/>
            <person name="Scholz M.B."/>
            <person name="Teshima H."/>
            <person name="Xu Y."/>
        </authorList>
    </citation>
    <scope>NUCLEOTIDE SEQUENCE [LARGE SCALE GENOMIC DNA]</scope>
    <source>
        <strain evidence="6 7">8244</strain>
    </source>
</reference>
<dbReference type="NCBIfam" id="NF005815">
    <property type="entry name" value="PRK07681.1"/>
    <property type="match status" value="1"/>
</dbReference>
<dbReference type="InterPro" id="IPR050881">
    <property type="entry name" value="LL-DAP_aminotransferase"/>
</dbReference>
<dbReference type="GO" id="GO:0008483">
    <property type="term" value="F:transaminase activity"/>
    <property type="evidence" value="ECO:0007669"/>
    <property type="project" value="UniProtKB-KW"/>
</dbReference>
<dbReference type="HOGENOM" id="CLU_017584_4_5_9"/>
<accession>A0A090Y6W5</accession>
<dbReference type="InterPro" id="IPR015424">
    <property type="entry name" value="PyrdxlP-dep_Trfase"/>
</dbReference>
<evidence type="ECO:0000256" key="2">
    <source>
        <dbReference type="ARBA" id="ARBA00022576"/>
    </source>
</evidence>
<dbReference type="InterPro" id="IPR004839">
    <property type="entry name" value="Aminotransferase_I/II_large"/>
</dbReference>
<evidence type="ECO:0000259" key="5">
    <source>
        <dbReference type="Pfam" id="PF00155"/>
    </source>
</evidence>
<dbReference type="CDD" id="cd00609">
    <property type="entry name" value="AAT_like"/>
    <property type="match status" value="1"/>
</dbReference>
<dbReference type="InterPro" id="IPR004838">
    <property type="entry name" value="NHTrfase_class1_PyrdxlP-BS"/>
</dbReference>
<comment type="similarity">
    <text evidence="4">Belongs to the class-I pyridoxal-phosphate-dependent aminotransferase family.</text>
</comment>
<organism evidence="6 7">
    <name type="scientific">Paenibacillus macerans</name>
    <name type="common">Bacillus macerans</name>
    <dbReference type="NCBI Taxonomy" id="44252"/>
    <lineage>
        <taxon>Bacteria</taxon>
        <taxon>Bacillati</taxon>
        <taxon>Bacillota</taxon>
        <taxon>Bacilli</taxon>
        <taxon>Bacillales</taxon>
        <taxon>Paenibacillaceae</taxon>
        <taxon>Paenibacillus</taxon>
    </lineage>
</organism>
<dbReference type="Gene3D" id="3.40.640.10">
    <property type="entry name" value="Type I PLP-dependent aspartate aminotransferase-like (Major domain)"/>
    <property type="match status" value="1"/>
</dbReference>
<dbReference type="GeneID" id="77010887"/>
<dbReference type="Proteomes" id="UP000029278">
    <property type="component" value="Unassembled WGS sequence"/>
</dbReference>